<accession>A0A6A4HWU7</accession>
<organism evidence="2 3">
    <name type="scientific">Gymnopus androsaceus JB14</name>
    <dbReference type="NCBI Taxonomy" id="1447944"/>
    <lineage>
        <taxon>Eukaryota</taxon>
        <taxon>Fungi</taxon>
        <taxon>Dikarya</taxon>
        <taxon>Basidiomycota</taxon>
        <taxon>Agaricomycotina</taxon>
        <taxon>Agaricomycetes</taxon>
        <taxon>Agaricomycetidae</taxon>
        <taxon>Agaricales</taxon>
        <taxon>Marasmiineae</taxon>
        <taxon>Omphalotaceae</taxon>
        <taxon>Gymnopus</taxon>
    </lineage>
</organism>
<dbReference type="OrthoDB" id="3341102at2759"/>
<dbReference type="EMBL" id="ML769435">
    <property type="protein sequence ID" value="KAE9402441.1"/>
    <property type="molecule type" value="Genomic_DNA"/>
</dbReference>
<keyword evidence="1" id="KW-0732">Signal</keyword>
<proteinExistence type="predicted"/>
<evidence type="ECO:0000256" key="1">
    <source>
        <dbReference type="SAM" id="SignalP"/>
    </source>
</evidence>
<evidence type="ECO:0000313" key="3">
    <source>
        <dbReference type="Proteomes" id="UP000799118"/>
    </source>
</evidence>
<feature type="chain" id="PRO_5025492385" evidence="1">
    <location>
        <begin position="20"/>
        <end position="77"/>
    </location>
</feature>
<name>A0A6A4HWU7_9AGAR</name>
<gene>
    <name evidence="2" type="ORF">BT96DRAFT_816550</name>
</gene>
<dbReference type="AlphaFoldDB" id="A0A6A4HWU7"/>
<feature type="signal peptide" evidence="1">
    <location>
        <begin position="1"/>
        <end position="19"/>
    </location>
</feature>
<keyword evidence="3" id="KW-1185">Reference proteome</keyword>
<evidence type="ECO:0000313" key="2">
    <source>
        <dbReference type="EMBL" id="KAE9402441.1"/>
    </source>
</evidence>
<feature type="non-terminal residue" evidence="2">
    <location>
        <position position="1"/>
    </location>
</feature>
<dbReference type="Proteomes" id="UP000799118">
    <property type="component" value="Unassembled WGS sequence"/>
</dbReference>
<sequence length="77" mass="8995">GVQVSMVMARAIMLAIILCLQPDILEKEYKDGSKFWVSESFVQHWLHWQMNWSVQKATHAVHKLPVNWEDQCEKSAL</sequence>
<reference evidence="2" key="1">
    <citation type="journal article" date="2019" name="Environ. Microbiol.">
        <title>Fungal ecological strategies reflected in gene transcription - a case study of two litter decomposers.</title>
        <authorList>
            <person name="Barbi F."/>
            <person name="Kohler A."/>
            <person name="Barry K."/>
            <person name="Baskaran P."/>
            <person name="Daum C."/>
            <person name="Fauchery L."/>
            <person name="Ihrmark K."/>
            <person name="Kuo A."/>
            <person name="LaButti K."/>
            <person name="Lipzen A."/>
            <person name="Morin E."/>
            <person name="Grigoriev I.V."/>
            <person name="Henrissat B."/>
            <person name="Lindahl B."/>
            <person name="Martin F."/>
        </authorList>
    </citation>
    <scope>NUCLEOTIDE SEQUENCE</scope>
    <source>
        <strain evidence="2">JB14</strain>
    </source>
</reference>
<protein>
    <submittedName>
        <fullName evidence="2">Uncharacterized protein</fullName>
    </submittedName>
</protein>